<keyword evidence="3" id="KW-1185">Reference proteome</keyword>
<dbReference type="RefSeq" id="WP_209797399.1">
    <property type="nucleotide sequence ID" value="NZ_JAGGJZ010000007.1"/>
</dbReference>
<dbReference type="SUPFAM" id="SSF110997">
    <property type="entry name" value="Sporulation related repeat"/>
    <property type="match status" value="1"/>
</dbReference>
<dbReference type="EMBL" id="JAGGJZ010000007">
    <property type="protein sequence ID" value="MBP1890482.1"/>
    <property type="molecule type" value="Genomic_DNA"/>
</dbReference>
<name>A0ABS4F2J5_9CLOT</name>
<protein>
    <recommendedName>
        <fullName evidence="4">SPOR domain-containing protein</fullName>
    </recommendedName>
</protein>
<keyword evidence="1" id="KW-1133">Transmembrane helix</keyword>
<evidence type="ECO:0000313" key="3">
    <source>
        <dbReference type="Proteomes" id="UP000783390"/>
    </source>
</evidence>
<sequence>MGYTRYNYKPRKKQGGNFFLGGVIIILLAIVIGLLLGKVLFPVGDDENKVIVEDKEYNKENDKINVNAEESKDTEASTGILKKDEKKEFTIIQCGVYSKIKNAENALSEIPSSFNKLIIEEKGKFRVIAGIYPKEKADKISDELNKKKITNVKINCNYYINDKDEKITYEIITGFMKILNKLENTQVRSVNTTEFKKWMSELLKNSNNKIENQEIINLKKHIEKLPKELDRKGAKKSLEFIYKMLIKHRQ</sequence>
<keyword evidence="1" id="KW-0812">Transmembrane</keyword>
<dbReference type="Proteomes" id="UP000783390">
    <property type="component" value="Unassembled WGS sequence"/>
</dbReference>
<reference evidence="2 3" key="1">
    <citation type="submission" date="2021-03" db="EMBL/GenBank/DDBJ databases">
        <title>Genomic Encyclopedia of Type Strains, Phase IV (KMG-IV): sequencing the most valuable type-strain genomes for metagenomic binning, comparative biology and taxonomic classification.</title>
        <authorList>
            <person name="Goeker M."/>
        </authorList>
    </citation>
    <scope>NUCLEOTIDE SEQUENCE [LARGE SCALE GENOMIC DNA]</scope>
    <source>
        <strain evidence="2 3">DSM 3984</strain>
    </source>
</reference>
<comment type="caution">
    <text evidence="2">The sequence shown here is derived from an EMBL/GenBank/DDBJ whole genome shotgun (WGS) entry which is preliminary data.</text>
</comment>
<proteinExistence type="predicted"/>
<gene>
    <name evidence="2" type="ORF">J2Z53_002082</name>
</gene>
<dbReference type="InterPro" id="IPR036680">
    <property type="entry name" value="SPOR-like_sf"/>
</dbReference>
<keyword evidence="1" id="KW-0472">Membrane</keyword>
<evidence type="ECO:0000256" key="1">
    <source>
        <dbReference type="SAM" id="Phobius"/>
    </source>
</evidence>
<organism evidence="2 3">
    <name type="scientific">Clostridium moniliforme</name>
    <dbReference type="NCBI Taxonomy" id="39489"/>
    <lineage>
        <taxon>Bacteria</taxon>
        <taxon>Bacillati</taxon>
        <taxon>Bacillota</taxon>
        <taxon>Clostridia</taxon>
        <taxon>Eubacteriales</taxon>
        <taxon>Clostridiaceae</taxon>
        <taxon>Clostridium</taxon>
    </lineage>
</organism>
<accession>A0ABS4F2J5</accession>
<evidence type="ECO:0008006" key="4">
    <source>
        <dbReference type="Google" id="ProtNLM"/>
    </source>
</evidence>
<evidence type="ECO:0000313" key="2">
    <source>
        <dbReference type="EMBL" id="MBP1890482.1"/>
    </source>
</evidence>
<feature type="transmembrane region" description="Helical" evidence="1">
    <location>
        <begin position="18"/>
        <end position="41"/>
    </location>
</feature>